<dbReference type="Proteomes" id="UP000596083">
    <property type="component" value="Chromosome"/>
</dbReference>
<evidence type="ECO:0000313" key="3">
    <source>
        <dbReference type="Proteomes" id="UP000596083"/>
    </source>
</evidence>
<feature type="compositionally biased region" description="Polar residues" evidence="1">
    <location>
        <begin position="114"/>
        <end position="130"/>
    </location>
</feature>
<reference evidence="2 3" key="1">
    <citation type="submission" date="2020-12" db="EMBL/GenBank/DDBJ databases">
        <authorList>
            <person name="Zheng R.K."/>
            <person name="Sun C.M."/>
        </authorList>
    </citation>
    <scope>NUCLEOTIDE SEQUENCE [LARGE SCALE GENOMIC DNA]</scope>
    <source>
        <strain evidence="2 3">ZRK001</strain>
    </source>
</reference>
<accession>A0A7T7KK82</accession>
<dbReference type="AlphaFoldDB" id="A0A7T7KK82"/>
<dbReference type="KEGG" id="mlut:JET14_13275"/>
<evidence type="ECO:0000313" key="2">
    <source>
        <dbReference type="EMBL" id="QQM29298.1"/>
    </source>
</evidence>
<name>A0A7T7KK82_9HYPH</name>
<proteinExistence type="predicted"/>
<protein>
    <submittedName>
        <fullName evidence="2">Uncharacterized protein</fullName>
    </submittedName>
</protein>
<feature type="region of interest" description="Disordered" evidence="1">
    <location>
        <begin position="111"/>
        <end position="130"/>
    </location>
</feature>
<dbReference type="EMBL" id="CP066786">
    <property type="protein sequence ID" value="QQM29298.1"/>
    <property type="molecule type" value="Genomic_DNA"/>
</dbReference>
<sequence>MALRARVRRKTHRKLHPILGDTKVKVGLVAGEADSDNIDKALWNHFGTETIPERPFLTNAMRNNTAAYRNAMRMVAEKILRGETTLAIVLAKLGLKAADDVKAEITALSDPPNAASTVTQKGSSNPLIDTGEMRNSVTWKIDE</sequence>
<organism evidence="2 3">
    <name type="scientific">Martelella lutilitoris</name>
    <dbReference type="NCBI Taxonomy" id="2583532"/>
    <lineage>
        <taxon>Bacteria</taxon>
        <taxon>Pseudomonadati</taxon>
        <taxon>Pseudomonadota</taxon>
        <taxon>Alphaproteobacteria</taxon>
        <taxon>Hyphomicrobiales</taxon>
        <taxon>Aurantimonadaceae</taxon>
        <taxon>Martelella</taxon>
    </lineage>
</organism>
<evidence type="ECO:0000256" key="1">
    <source>
        <dbReference type="SAM" id="MobiDB-lite"/>
    </source>
</evidence>
<gene>
    <name evidence="2" type="ORF">JET14_13275</name>
</gene>
<dbReference type="RefSeq" id="WP_200334122.1">
    <property type="nucleotide sequence ID" value="NZ_CP066786.1"/>
</dbReference>